<evidence type="ECO:0000259" key="20">
    <source>
        <dbReference type="PROSITE" id="PS50893"/>
    </source>
</evidence>
<dbReference type="GO" id="GO:0005524">
    <property type="term" value="F:ATP binding"/>
    <property type="evidence" value="ECO:0007669"/>
    <property type="project" value="UniProtKB-UniRule"/>
</dbReference>
<comment type="similarity">
    <text evidence="15 18">Belongs to the ABC transporter superfamily. UvrA family.</text>
</comment>
<feature type="binding site" evidence="18">
    <location>
        <begin position="649"/>
        <end position="656"/>
    </location>
    <ligand>
        <name>ATP</name>
        <dbReference type="ChEBI" id="CHEBI:30616"/>
    </ligand>
</feature>
<evidence type="ECO:0000256" key="5">
    <source>
        <dbReference type="ARBA" id="ARBA00022741"/>
    </source>
</evidence>
<sequence>MAMDTIRIRGARTHNLKNIDLDLPRDQLIVITGLSGSGKSSLAFDTIYAEGQRRYVESLSSYARQFLSVMEKPDLDHIEGLSPAISIEQKSTSHNPRSTVGTITEIYDYLRLLYARVGSPRCPDHGYPLEAQTVSQMVDHVLTLDGDTRWMLLAPVVRERKGEHAQVFEQLRAQGYVRVRVDGALYEIDALPTLALRQKHTIEAVIDRFKVRDPSTEEGAGMKQRLAESFETALKLGEGMVSVQSIDDASAPPQLFSSKYSCPVCDYALPELEPRLFSFNSPIGACQTCDGLGVSEFFDPDRVVVHPELSLAAGAVRGWDRRNAYYFQLLQSLAKHYGFDVDTPWQELPQSARDAVLSGSGSETITFTYITDSGARTQRKHRFEGIVPNLERRYRETESSAVREELGKYISERPCPECEGARLNRSARNVFVADRPMQSLVVLPIDEALTFFKSLELPGWRGEIAAKIVKEIGERLTFLVDVGLDYLTLERKADTLSGGEAQRIRLASQIGAGLVGVMYVLDEPSIGLHQRDNERLLGTLTRLRDLGNTVIVVEHDEDAIRLADHIVDIGPGAGVHGGEVVAQGTYEDVLKAPRSLTGQYLSGRRRIEIPTKRHKPNPKMQLRLLGASGHNLKNVDLTIPSGLFTAVTGVSGSGKSTLINDTLHSLAANEINGASHKPAPYREIEGLDLFDKVVDIDQSPIGRTPRSNPATYTGLFTPLRELFAQVPEARARGYAAGRFSFNVRGGRCEACQGDGLLKVEMHFLPDVYVPCDVCHGKRYNRETLEILYKGHSIHDVLEMTIEDALSLFENLPPIARKLETLVDVGLSYIKLGQSATTLSGGEAQRVKLSKELSRRDTGRTLYILDEPTTGLHFHDIEHLLAVLHKLRDDGNTVVVIEHNLDVIKTADWVIDLGPEGGHRGGMIIAEGTPEQVAAMPQSHTGRFLARLLETRLPEPAAPKAERKLARKSVTHFPKPLPRKGASTKAAEADAKARAELTKAAPKKKPATVKGQKE</sequence>
<dbReference type="CDD" id="cd03270">
    <property type="entry name" value="ABC_UvrA_I"/>
    <property type="match status" value="1"/>
</dbReference>
<keyword evidence="10 18" id="KW-0067">ATP-binding</keyword>
<evidence type="ECO:0000256" key="17">
    <source>
        <dbReference type="ARBA" id="ARBA00042156"/>
    </source>
</evidence>
<evidence type="ECO:0000256" key="18">
    <source>
        <dbReference type="HAMAP-Rule" id="MF_00205"/>
    </source>
</evidence>
<evidence type="ECO:0000256" key="4">
    <source>
        <dbReference type="ARBA" id="ARBA00022737"/>
    </source>
</evidence>
<dbReference type="EMBL" id="CP023406">
    <property type="protein sequence ID" value="ATD67276.1"/>
    <property type="molecule type" value="Genomic_DNA"/>
</dbReference>
<dbReference type="GO" id="GO:0016887">
    <property type="term" value="F:ATP hydrolysis activity"/>
    <property type="evidence" value="ECO:0007669"/>
    <property type="project" value="InterPro"/>
</dbReference>
<dbReference type="FunFam" id="1.20.1580.10:FF:000002">
    <property type="entry name" value="UvrABC system protein A"/>
    <property type="match status" value="1"/>
</dbReference>
<accession>A0A290XEB1</accession>
<evidence type="ECO:0000256" key="15">
    <source>
        <dbReference type="ARBA" id="ARBA00038000"/>
    </source>
</evidence>
<name>A0A290XEB1_9GAMM</name>
<dbReference type="InterPro" id="IPR017871">
    <property type="entry name" value="ABC_transporter-like_CS"/>
</dbReference>
<dbReference type="Gene3D" id="1.20.1580.10">
    <property type="entry name" value="ABC transporter ATPase like domain"/>
    <property type="match status" value="2"/>
</dbReference>
<evidence type="ECO:0000256" key="16">
    <source>
        <dbReference type="ARBA" id="ARBA00039316"/>
    </source>
</evidence>
<evidence type="ECO:0000256" key="7">
    <source>
        <dbReference type="ARBA" id="ARBA00022769"/>
    </source>
</evidence>
<evidence type="ECO:0000256" key="10">
    <source>
        <dbReference type="ARBA" id="ARBA00022840"/>
    </source>
</evidence>
<keyword evidence="8 18" id="KW-0863">Zinc-finger</keyword>
<feature type="domain" description="ABC transporter" evidence="20">
    <location>
        <begin position="605"/>
        <end position="945"/>
    </location>
</feature>
<gene>
    <name evidence="18" type="primary">uvrA</name>
    <name evidence="21" type="ORF">CNR27_07345</name>
</gene>
<dbReference type="InterPro" id="IPR041102">
    <property type="entry name" value="UvrA_inter"/>
</dbReference>
<evidence type="ECO:0000256" key="3">
    <source>
        <dbReference type="ARBA" id="ARBA00022723"/>
    </source>
</evidence>
<dbReference type="PANTHER" id="PTHR43152">
    <property type="entry name" value="UVRABC SYSTEM PROTEIN A"/>
    <property type="match status" value="1"/>
</dbReference>
<reference evidence="22" key="1">
    <citation type="submission" date="2017-09" db="EMBL/GenBank/DDBJ databases">
        <title>Luteimonas liuhanmingii sp.nov., isolated from the intestinal contents of Tibetan Plateau Pika in Yushu, Qinghai Province, China.</title>
        <authorList>
            <person name="Gui Z."/>
        </authorList>
    </citation>
    <scope>NUCLEOTIDE SEQUENCE [LARGE SCALE GENOMIC DNA]</scope>
    <source>
        <strain evidence="22">100111</strain>
    </source>
</reference>
<evidence type="ECO:0000256" key="14">
    <source>
        <dbReference type="ARBA" id="ARBA00023236"/>
    </source>
</evidence>
<dbReference type="GO" id="GO:0006289">
    <property type="term" value="P:nucleotide-excision repair"/>
    <property type="evidence" value="ECO:0007669"/>
    <property type="project" value="UniProtKB-UniRule"/>
</dbReference>
<organism evidence="21 22">
    <name type="scientific">Luteimonas chenhongjianii</name>
    <dbReference type="NCBI Taxonomy" id="2006110"/>
    <lineage>
        <taxon>Bacteria</taxon>
        <taxon>Pseudomonadati</taxon>
        <taxon>Pseudomonadota</taxon>
        <taxon>Gammaproteobacteria</taxon>
        <taxon>Lysobacterales</taxon>
        <taxon>Lysobacteraceae</taxon>
        <taxon>Luteimonas</taxon>
    </lineage>
</organism>
<evidence type="ECO:0000256" key="11">
    <source>
        <dbReference type="ARBA" id="ARBA00022881"/>
    </source>
</evidence>
<evidence type="ECO:0000313" key="21">
    <source>
        <dbReference type="EMBL" id="ATD67276.1"/>
    </source>
</evidence>
<feature type="compositionally biased region" description="Basic and acidic residues" evidence="19">
    <location>
        <begin position="986"/>
        <end position="996"/>
    </location>
</feature>
<comment type="subunit">
    <text evidence="18">Forms a heterotetramer with UvrB during the search for lesions.</text>
</comment>
<dbReference type="OrthoDB" id="9809851at2"/>
<evidence type="ECO:0000256" key="12">
    <source>
        <dbReference type="ARBA" id="ARBA00023125"/>
    </source>
</evidence>
<dbReference type="HAMAP" id="MF_00205">
    <property type="entry name" value="UvrA"/>
    <property type="match status" value="1"/>
</dbReference>
<dbReference type="NCBIfam" id="NF001503">
    <property type="entry name" value="PRK00349.1"/>
    <property type="match status" value="1"/>
</dbReference>
<feature type="zinc finger region" description="C4-type" evidence="18">
    <location>
        <begin position="262"/>
        <end position="289"/>
    </location>
</feature>
<dbReference type="PROSITE" id="PS50893">
    <property type="entry name" value="ABC_TRANSPORTER_2"/>
    <property type="match status" value="1"/>
</dbReference>
<keyword evidence="4 18" id="KW-0677">Repeat</keyword>
<comment type="function">
    <text evidence="18">The UvrABC repair system catalyzes the recognition and processing of DNA lesions. UvrA is an ATPase and a DNA-binding protein. A damage recognition complex composed of 2 UvrA and 2 UvrB subunits scans DNA for abnormalities. When the presence of a lesion has been verified by UvrB, the UvrA molecules dissociate.</text>
</comment>
<dbReference type="GO" id="GO:0003677">
    <property type="term" value="F:DNA binding"/>
    <property type="evidence" value="ECO:0007669"/>
    <property type="project" value="UniProtKB-UniRule"/>
</dbReference>
<dbReference type="Pfam" id="PF17760">
    <property type="entry name" value="UvrA_inter"/>
    <property type="match status" value="1"/>
</dbReference>
<dbReference type="CDD" id="cd03271">
    <property type="entry name" value="ABC_UvrA_II"/>
    <property type="match status" value="1"/>
</dbReference>
<evidence type="ECO:0000313" key="22">
    <source>
        <dbReference type="Proteomes" id="UP000218968"/>
    </source>
</evidence>
<feature type="zinc finger region" description="C4-type" evidence="18">
    <location>
        <begin position="748"/>
        <end position="774"/>
    </location>
</feature>
<dbReference type="Pfam" id="PF17755">
    <property type="entry name" value="UvrA_DNA-bind"/>
    <property type="match status" value="1"/>
</dbReference>
<dbReference type="InterPro" id="IPR013815">
    <property type="entry name" value="ATP_grasp_subdomain_1"/>
</dbReference>
<dbReference type="Gene3D" id="1.10.8.280">
    <property type="entry name" value="ABC transporter ATPase domain-like"/>
    <property type="match status" value="1"/>
</dbReference>
<feature type="region of interest" description="Disordered" evidence="19">
    <location>
        <begin position="954"/>
        <end position="1013"/>
    </location>
</feature>
<keyword evidence="9 18" id="KW-0862">Zinc</keyword>
<dbReference type="InterPro" id="IPR004602">
    <property type="entry name" value="UvrA"/>
</dbReference>
<evidence type="ECO:0000256" key="19">
    <source>
        <dbReference type="SAM" id="MobiDB-lite"/>
    </source>
</evidence>
<dbReference type="AlphaFoldDB" id="A0A290XEB1"/>
<dbReference type="GO" id="GO:0005737">
    <property type="term" value="C:cytoplasm"/>
    <property type="evidence" value="ECO:0007669"/>
    <property type="project" value="UniProtKB-SubCell"/>
</dbReference>
<proteinExistence type="inferred from homology"/>
<dbReference type="FunFam" id="1.10.8.280:FF:000001">
    <property type="entry name" value="UvrABC system protein A"/>
    <property type="match status" value="1"/>
</dbReference>
<keyword evidence="11 18" id="KW-0267">Excision nuclease</keyword>
<evidence type="ECO:0000256" key="13">
    <source>
        <dbReference type="ARBA" id="ARBA00023204"/>
    </source>
</evidence>
<dbReference type="Gene3D" id="3.30.1490.20">
    <property type="entry name" value="ATP-grasp fold, A domain"/>
    <property type="match status" value="1"/>
</dbReference>
<comment type="subcellular location">
    <subcellularLocation>
        <location evidence="1 18">Cytoplasm</location>
    </subcellularLocation>
</comment>
<keyword evidence="5 18" id="KW-0547">Nucleotide-binding</keyword>
<evidence type="ECO:0000256" key="2">
    <source>
        <dbReference type="ARBA" id="ARBA00022490"/>
    </source>
</evidence>
<dbReference type="PANTHER" id="PTHR43152:SF3">
    <property type="entry name" value="UVRABC SYSTEM PROTEIN A"/>
    <property type="match status" value="1"/>
</dbReference>
<dbReference type="NCBIfam" id="TIGR00630">
    <property type="entry name" value="uvra"/>
    <property type="match status" value="1"/>
</dbReference>
<keyword evidence="22" id="KW-1185">Reference proteome</keyword>
<dbReference type="Gene3D" id="3.40.50.300">
    <property type="entry name" value="P-loop containing nucleotide triphosphate hydrolases"/>
    <property type="match status" value="2"/>
</dbReference>
<protein>
    <recommendedName>
        <fullName evidence="16 18">UvrABC system protein A</fullName>
        <shortName evidence="18">UvrA protein</shortName>
    </recommendedName>
    <alternativeName>
        <fullName evidence="17 18">Excinuclease ABC subunit A</fullName>
    </alternativeName>
</protein>
<dbReference type="KEGG" id="lum:CNR27_07345"/>
<evidence type="ECO:0000256" key="6">
    <source>
        <dbReference type="ARBA" id="ARBA00022763"/>
    </source>
</evidence>
<dbReference type="GO" id="GO:0009432">
    <property type="term" value="P:SOS response"/>
    <property type="evidence" value="ECO:0007669"/>
    <property type="project" value="UniProtKB-UniRule"/>
</dbReference>
<keyword evidence="7 18" id="KW-0228">DNA excision</keyword>
<dbReference type="GO" id="GO:0009381">
    <property type="term" value="F:excinuclease ABC activity"/>
    <property type="evidence" value="ECO:0007669"/>
    <property type="project" value="UniProtKB-UniRule"/>
</dbReference>
<keyword evidence="6 18" id="KW-0227">DNA damage</keyword>
<evidence type="ECO:0000256" key="9">
    <source>
        <dbReference type="ARBA" id="ARBA00022833"/>
    </source>
</evidence>
<dbReference type="InterPro" id="IPR041552">
    <property type="entry name" value="UvrA_DNA-bd"/>
</dbReference>
<evidence type="ECO:0000256" key="1">
    <source>
        <dbReference type="ARBA" id="ARBA00004496"/>
    </source>
</evidence>
<evidence type="ECO:0000256" key="8">
    <source>
        <dbReference type="ARBA" id="ARBA00022771"/>
    </source>
</evidence>
<dbReference type="GO" id="GO:0009380">
    <property type="term" value="C:excinuclease repair complex"/>
    <property type="evidence" value="ECO:0007669"/>
    <property type="project" value="InterPro"/>
</dbReference>
<keyword evidence="2 18" id="KW-0963">Cytoplasm</keyword>
<keyword evidence="12 18" id="KW-0238">DNA-binding</keyword>
<dbReference type="InterPro" id="IPR003439">
    <property type="entry name" value="ABC_transporter-like_ATP-bd"/>
</dbReference>
<keyword evidence="13 18" id="KW-0234">DNA repair</keyword>
<feature type="binding site" evidence="18">
    <location>
        <begin position="33"/>
        <end position="40"/>
    </location>
    <ligand>
        <name>ATP</name>
        <dbReference type="ChEBI" id="CHEBI:30616"/>
    </ligand>
</feature>
<dbReference type="GO" id="GO:0008270">
    <property type="term" value="F:zinc ion binding"/>
    <property type="evidence" value="ECO:0007669"/>
    <property type="project" value="UniProtKB-UniRule"/>
</dbReference>
<keyword evidence="14 18" id="KW-0742">SOS response</keyword>
<keyword evidence="3 18" id="KW-0479">Metal-binding</keyword>
<dbReference type="InterPro" id="IPR027417">
    <property type="entry name" value="P-loop_NTPase"/>
</dbReference>
<dbReference type="PROSITE" id="PS00211">
    <property type="entry name" value="ABC_TRANSPORTER_1"/>
    <property type="match status" value="2"/>
</dbReference>
<dbReference type="RefSeq" id="WP_096297598.1">
    <property type="nucleotide sequence ID" value="NZ_CP023406.1"/>
</dbReference>
<dbReference type="SUPFAM" id="SSF52540">
    <property type="entry name" value="P-loop containing nucleoside triphosphate hydrolases"/>
    <property type="match status" value="2"/>
</dbReference>
<dbReference type="Proteomes" id="UP000218968">
    <property type="component" value="Chromosome"/>
</dbReference>